<dbReference type="EMBL" id="SNRW01004518">
    <property type="protein sequence ID" value="KAA6387100.1"/>
    <property type="molecule type" value="Genomic_DNA"/>
</dbReference>
<dbReference type="CDD" id="cd22758">
    <property type="entry name" value="OTU_232R-like"/>
    <property type="match status" value="1"/>
</dbReference>
<dbReference type="AlphaFoldDB" id="A0A5J4VXE0"/>
<proteinExistence type="predicted"/>
<gene>
    <name evidence="1" type="ORF">EZS28_017377</name>
</gene>
<dbReference type="SUPFAM" id="SSF54001">
    <property type="entry name" value="Cysteine proteinases"/>
    <property type="match status" value="1"/>
</dbReference>
<dbReference type="Gene3D" id="3.90.70.80">
    <property type="match status" value="1"/>
</dbReference>
<protein>
    <recommendedName>
        <fullName evidence="3">OTU domain-containing protein</fullName>
    </recommendedName>
</protein>
<comment type="caution">
    <text evidence="1">The sequence shown here is derived from an EMBL/GenBank/DDBJ whole genome shotgun (WGS) entry which is preliminary data.</text>
</comment>
<evidence type="ECO:0008006" key="3">
    <source>
        <dbReference type="Google" id="ProtNLM"/>
    </source>
</evidence>
<organism evidence="1 2">
    <name type="scientific">Streblomastix strix</name>
    <dbReference type="NCBI Taxonomy" id="222440"/>
    <lineage>
        <taxon>Eukaryota</taxon>
        <taxon>Metamonada</taxon>
        <taxon>Preaxostyla</taxon>
        <taxon>Oxymonadida</taxon>
        <taxon>Streblomastigidae</taxon>
        <taxon>Streblomastix</taxon>
    </lineage>
</organism>
<name>A0A5J4VXE0_9EUKA</name>
<dbReference type="OrthoDB" id="5987807at2759"/>
<dbReference type="InterPro" id="IPR038765">
    <property type="entry name" value="Papain-like_cys_pep_sf"/>
</dbReference>
<evidence type="ECO:0000313" key="2">
    <source>
        <dbReference type="Proteomes" id="UP000324800"/>
    </source>
</evidence>
<accession>A0A5J4VXE0</accession>
<dbReference type="Proteomes" id="UP000324800">
    <property type="component" value="Unassembled WGS sequence"/>
</dbReference>
<evidence type="ECO:0000313" key="1">
    <source>
        <dbReference type="EMBL" id="KAA6387100.1"/>
    </source>
</evidence>
<reference evidence="1 2" key="1">
    <citation type="submission" date="2019-03" db="EMBL/GenBank/DDBJ databases">
        <title>Single cell metagenomics reveals metabolic interactions within the superorganism composed of flagellate Streblomastix strix and complex community of Bacteroidetes bacteria on its surface.</title>
        <authorList>
            <person name="Treitli S.C."/>
            <person name="Kolisko M."/>
            <person name="Husnik F."/>
            <person name="Keeling P."/>
            <person name="Hampl V."/>
        </authorList>
    </citation>
    <scope>NUCLEOTIDE SEQUENCE [LARGE SCALE GENOMIC DNA]</scope>
    <source>
        <strain evidence="1">ST1C</strain>
    </source>
</reference>
<sequence length="167" mass="19629">MPIQNKARFLKTVTKKKRNQARLNLSNKNIGTTLTLEEMKLKLSGLERSLINNRGNENCYFMAVSHQLYGTFKLHLQIKVMAEKELIENKEKYQEEFGDSKSLKKYVDKMICDDEFADARINLPMCQSQKVNLRTYLGYNHFETININAQKWVEITYVDRIHYVSVV</sequence>